<keyword evidence="3 6" id="KW-1133">Transmembrane helix</keyword>
<dbReference type="Proteomes" id="UP001151532">
    <property type="component" value="Chromosome 1"/>
</dbReference>
<keyword evidence="4 6" id="KW-0472">Membrane</keyword>
<dbReference type="InterPro" id="IPR013525">
    <property type="entry name" value="ABC2_TM"/>
</dbReference>
<dbReference type="PANTHER" id="PTHR48040">
    <property type="entry name" value="PLEIOTROPIC DRUG RESISTANCE PROTEIN 1-LIKE ISOFORM X1"/>
    <property type="match status" value="1"/>
</dbReference>
<evidence type="ECO:0000256" key="2">
    <source>
        <dbReference type="ARBA" id="ARBA00022692"/>
    </source>
</evidence>
<dbReference type="Pfam" id="PF01061">
    <property type="entry name" value="ABC2_membrane"/>
    <property type="match status" value="1"/>
</dbReference>
<evidence type="ECO:0000313" key="8">
    <source>
        <dbReference type="EMBL" id="KAJ6711544.1"/>
    </source>
</evidence>
<keyword evidence="2 6" id="KW-0812">Transmembrane</keyword>
<gene>
    <name evidence="8" type="ORF">OIU79_007895</name>
</gene>
<keyword evidence="9" id="KW-1185">Reference proteome</keyword>
<evidence type="ECO:0000256" key="5">
    <source>
        <dbReference type="SAM" id="MobiDB-lite"/>
    </source>
</evidence>
<keyword evidence="8" id="KW-0547">Nucleotide-binding</keyword>
<dbReference type="GO" id="GO:0005524">
    <property type="term" value="F:ATP binding"/>
    <property type="evidence" value="ECO:0007669"/>
    <property type="project" value="UniProtKB-KW"/>
</dbReference>
<keyword evidence="8" id="KW-0067">ATP-binding</keyword>
<evidence type="ECO:0000256" key="3">
    <source>
        <dbReference type="ARBA" id="ARBA00022989"/>
    </source>
</evidence>
<feature type="transmembrane region" description="Helical" evidence="6">
    <location>
        <begin position="20"/>
        <end position="44"/>
    </location>
</feature>
<evidence type="ECO:0000256" key="4">
    <source>
        <dbReference type="ARBA" id="ARBA00023136"/>
    </source>
</evidence>
<dbReference type="OrthoDB" id="1707572at2759"/>
<dbReference type="AlphaFoldDB" id="A0A9Q0TH33"/>
<evidence type="ECO:0000313" key="9">
    <source>
        <dbReference type="Proteomes" id="UP001151532"/>
    </source>
</evidence>
<comment type="subcellular location">
    <subcellularLocation>
        <location evidence="1">Membrane</location>
        <topology evidence="1">Multi-pass membrane protein</topology>
    </subcellularLocation>
</comment>
<reference evidence="8" key="1">
    <citation type="submission" date="2022-11" db="EMBL/GenBank/DDBJ databases">
        <authorList>
            <person name="Hyden B.L."/>
            <person name="Feng K."/>
            <person name="Yates T."/>
            <person name="Jawdy S."/>
            <person name="Smart L.B."/>
            <person name="Muchero W."/>
        </authorList>
    </citation>
    <scope>NUCLEOTIDE SEQUENCE</scope>
    <source>
        <tissue evidence="8">Shoot tip</tissue>
    </source>
</reference>
<dbReference type="GO" id="GO:0140359">
    <property type="term" value="F:ABC-type transporter activity"/>
    <property type="evidence" value="ECO:0007669"/>
    <property type="project" value="InterPro"/>
</dbReference>
<comment type="caution">
    <text evidence="8">The sequence shown here is derived from an EMBL/GenBank/DDBJ whole genome shotgun (WGS) entry which is preliminary data.</text>
</comment>
<proteinExistence type="predicted"/>
<feature type="region of interest" description="Disordered" evidence="5">
    <location>
        <begin position="158"/>
        <end position="178"/>
    </location>
</feature>
<feature type="domain" description="ABC-2 type transporter transmembrane" evidence="7">
    <location>
        <begin position="3"/>
        <end position="115"/>
    </location>
</feature>
<evidence type="ECO:0000256" key="1">
    <source>
        <dbReference type="ARBA" id="ARBA00004141"/>
    </source>
</evidence>
<accession>A0A9Q0TH33</accession>
<dbReference type="EMBL" id="JAPFFK010000015">
    <property type="protein sequence ID" value="KAJ6711544.1"/>
    <property type="molecule type" value="Genomic_DNA"/>
</dbReference>
<evidence type="ECO:0000259" key="7">
    <source>
        <dbReference type="Pfam" id="PF01061"/>
    </source>
</evidence>
<dbReference type="GO" id="GO:0016020">
    <property type="term" value="C:membrane"/>
    <property type="evidence" value="ECO:0007669"/>
    <property type="project" value="UniProtKB-SubCell"/>
</dbReference>
<name>A0A9Q0TH33_SALPP</name>
<feature type="transmembrane region" description="Helical" evidence="6">
    <location>
        <begin position="64"/>
        <end position="89"/>
    </location>
</feature>
<sequence>MSTVFIKSKMHTRNEEDGAVYVGALLFTMIINMFNGFAELSLIIKRLPVFYKQRDLQFHPAWTFTLPTFLLQLPMSIIESVVWVSITYYSVGFAPEASRCHSRLVGMGLLGFTVVLWLQCHSWERNVCAKVDEQTGYKHHYQIRHGTAGKSQAMITEETTKEETRSTQSLSHSDGNNTGEMAILRMNSRSNPDGLGGNADSMR</sequence>
<feature type="compositionally biased region" description="Polar residues" evidence="5">
    <location>
        <begin position="166"/>
        <end position="178"/>
    </location>
</feature>
<dbReference type="PANTHER" id="PTHR48040:SF28">
    <property type="entry name" value="ABC TRANSPORTER G FAMILY MEMBER 39-LIKE"/>
    <property type="match status" value="1"/>
</dbReference>
<protein>
    <submittedName>
        <fullName evidence="8">ATP-BINDING CASSETTE TRANSPORTER</fullName>
    </submittedName>
</protein>
<reference evidence="8" key="2">
    <citation type="journal article" date="2023" name="Int. J. Mol. Sci.">
        <title>De Novo Assembly and Annotation of 11 Diverse Shrub Willow (Salix) Genomes Reveals Novel Gene Organization in Sex-Linked Regions.</title>
        <authorList>
            <person name="Hyden B."/>
            <person name="Feng K."/>
            <person name="Yates T.B."/>
            <person name="Jawdy S."/>
            <person name="Cereghino C."/>
            <person name="Smart L.B."/>
            <person name="Muchero W."/>
        </authorList>
    </citation>
    <scope>NUCLEOTIDE SEQUENCE</scope>
    <source>
        <tissue evidence="8">Shoot tip</tissue>
    </source>
</reference>
<evidence type="ECO:0000256" key="6">
    <source>
        <dbReference type="SAM" id="Phobius"/>
    </source>
</evidence>
<organism evidence="8 9">
    <name type="scientific">Salix purpurea</name>
    <name type="common">Purple osier willow</name>
    <dbReference type="NCBI Taxonomy" id="77065"/>
    <lineage>
        <taxon>Eukaryota</taxon>
        <taxon>Viridiplantae</taxon>
        <taxon>Streptophyta</taxon>
        <taxon>Embryophyta</taxon>
        <taxon>Tracheophyta</taxon>
        <taxon>Spermatophyta</taxon>
        <taxon>Magnoliopsida</taxon>
        <taxon>eudicotyledons</taxon>
        <taxon>Gunneridae</taxon>
        <taxon>Pentapetalae</taxon>
        <taxon>rosids</taxon>
        <taxon>fabids</taxon>
        <taxon>Malpighiales</taxon>
        <taxon>Salicaceae</taxon>
        <taxon>Saliceae</taxon>
        <taxon>Salix</taxon>
    </lineage>
</organism>